<reference evidence="1" key="1">
    <citation type="submission" date="2020-05" db="EMBL/GenBank/DDBJ databases">
        <title>Mycena genomes resolve the evolution of fungal bioluminescence.</title>
        <authorList>
            <person name="Tsai I.J."/>
        </authorList>
    </citation>
    <scope>NUCLEOTIDE SEQUENCE</scope>
    <source>
        <strain evidence="1">160909Yilan</strain>
    </source>
</reference>
<dbReference type="EMBL" id="JACAZH010000007">
    <property type="protein sequence ID" value="KAF7364049.1"/>
    <property type="molecule type" value="Genomic_DNA"/>
</dbReference>
<sequence length="475" mass="53364">MASTFTITLPEPPVLSDDLADLLRSSIPLGDMELSHTMAYIDELESQVGMLDKAIASLQLRRSGLLQSIKIHKAILSPIRRLPLEILVEIFSLVVHATSDSYAPLPVTQHAPLVAYSRLSALVCSGTGDPDVVVHDLRGPRYWGVQRRGSVDKIDEGGYNSYLAEILDAVLSESDRWRTAELHVISFFPPTYKLFQQLMGVRGLSNLETLFLEIDLDPPDQDSGFDAALWNIFAVAPQLRSLEALFWDASCWLRAPFSLPWHQLTRVCATCASNVEALSTLVELPHIVECKFAFQRIEILPVNHRTIHLPYLRSLVLQIESVSLEDEDLEVKYQNHTSLLDFLETPCLQNLTVHETANEDAILGLITRSDCAAYLTTFRFHSSLIDHNSRISVGRSFPQSSVPAFVQAFSKEWRAMQATFPSRQSLYVQMVDGKLDEEEANDLTLILASMHQVDLFITVLSKPHLPSIILDDFHY</sequence>
<name>A0A8H6YRX2_9AGAR</name>
<keyword evidence="2" id="KW-1185">Reference proteome</keyword>
<evidence type="ECO:0000313" key="2">
    <source>
        <dbReference type="Proteomes" id="UP000623467"/>
    </source>
</evidence>
<evidence type="ECO:0000313" key="1">
    <source>
        <dbReference type="EMBL" id="KAF7364049.1"/>
    </source>
</evidence>
<dbReference type="OrthoDB" id="3365698at2759"/>
<proteinExistence type="predicted"/>
<dbReference type="Proteomes" id="UP000623467">
    <property type="component" value="Unassembled WGS sequence"/>
</dbReference>
<comment type="caution">
    <text evidence="1">The sequence shown here is derived from an EMBL/GenBank/DDBJ whole genome shotgun (WGS) entry which is preliminary data.</text>
</comment>
<dbReference type="AlphaFoldDB" id="A0A8H6YRX2"/>
<gene>
    <name evidence="1" type="ORF">MSAN_01063600</name>
</gene>
<organism evidence="1 2">
    <name type="scientific">Mycena sanguinolenta</name>
    <dbReference type="NCBI Taxonomy" id="230812"/>
    <lineage>
        <taxon>Eukaryota</taxon>
        <taxon>Fungi</taxon>
        <taxon>Dikarya</taxon>
        <taxon>Basidiomycota</taxon>
        <taxon>Agaricomycotina</taxon>
        <taxon>Agaricomycetes</taxon>
        <taxon>Agaricomycetidae</taxon>
        <taxon>Agaricales</taxon>
        <taxon>Marasmiineae</taxon>
        <taxon>Mycenaceae</taxon>
        <taxon>Mycena</taxon>
    </lineage>
</organism>
<accession>A0A8H6YRX2</accession>
<protein>
    <submittedName>
        <fullName evidence="1">F-box domain-containing protein</fullName>
    </submittedName>
</protein>